<dbReference type="InterPro" id="IPR001567">
    <property type="entry name" value="Pept_M3A_M3B_dom"/>
</dbReference>
<dbReference type="CDD" id="cd09608">
    <property type="entry name" value="M3B_PepF"/>
    <property type="match status" value="1"/>
</dbReference>
<proteinExistence type="inferred from homology"/>
<protein>
    <recommendedName>
        <fullName evidence="6">Oligopeptidase F</fullName>
        <ecNumber evidence="6">3.4.24.-</ecNumber>
    </recommendedName>
</protein>
<dbReference type="Proteomes" id="UP000245959">
    <property type="component" value="Unassembled WGS sequence"/>
</dbReference>
<dbReference type="SUPFAM" id="SSF55486">
    <property type="entry name" value="Metalloproteases ('zincins'), catalytic domain"/>
    <property type="match status" value="1"/>
</dbReference>
<keyword evidence="4 6" id="KW-0862">Zinc</keyword>
<dbReference type="RefSeq" id="WP_165832933.1">
    <property type="nucleotide sequence ID" value="NZ_QEKH01000011.1"/>
</dbReference>
<dbReference type="EMBL" id="QEKH01000011">
    <property type="protein sequence ID" value="PVY42611.1"/>
    <property type="molecule type" value="Genomic_DNA"/>
</dbReference>
<comment type="similarity">
    <text evidence="6">Belongs to the peptidase M3B family.</text>
</comment>
<evidence type="ECO:0000313" key="10">
    <source>
        <dbReference type="Proteomes" id="UP000245959"/>
    </source>
</evidence>
<comment type="cofactor">
    <cofactor evidence="6">
        <name>Zn(2+)</name>
        <dbReference type="ChEBI" id="CHEBI:29105"/>
    </cofactor>
    <text evidence="6">Binds 1 zinc ion.</text>
</comment>
<dbReference type="InterPro" id="IPR045090">
    <property type="entry name" value="Pept_M3A_M3B"/>
</dbReference>
<reference evidence="9 10" key="1">
    <citation type="submission" date="2018-04" db="EMBL/GenBank/DDBJ databases">
        <title>Genomic Encyclopedia of Type Strains, Phase IV (KMG-IV): sequencing the most valuable type-strain genomes for metagenomic binning, comparative biology and taxonomic classification.</title>
        <authorList>
            <person name="Goeker M."/>
        </authorList>
    </citation>
    <scope>NUCLEOTIDE SEQUENCE [LARGE SCALE GENOMIC DNA]</scope>
    <source>
        <strain evidence="9 10">DSM 14823</strain>
    </source>
</reference>
<dbReference type="EC" id="3.4.24.-" evidence="6"/>
<comment type="caution">
    <text evidence="9">The sequence shown here is derived from an EMBL/GenBank/DDBJ whole genome shotgun (WGS) entry which is preliminary data.</text>
</comment>
<dbReference type="Gene3D" id="1.10.287.830">
    <property type="entry name" value="putative peptidase helix hairpin domain like"/>
    <property type="match status" value="1"/>
</dbReference>
<keyword evidence="1 6" id="KW-0645">Protease</keyword>
<dbReference type="Pfam" id="PF01432">
    <property type="entry name" value="Peptidase_M3"/>
    <property type="match status" value="1"/>
</dbReference>
<dbReference type="GeneID" id="78295116"/>
<dbReference type="Gene3D" id="1.10.1370.20">
    <property type="entry name" value="Oligoendopeptidase f, C-terminal domain"/>
    <property type="match status" value="1"/>
</dbReference>
<evidence type="ECO:0000256" key="5">
    <source>
        <dbReference type="ARBA" id="ARBA00023049"/>
    </source>
</evidence>
<keyword evidence="10" id="KW-1185">Reference proteome</keyword>
<dbReference type="PANTHER" id="PTHR11804:SF84">
    <property type="entry name" value="SACCHAROLYSIN"/>
    <property type="match status" value="1"/>
</dbReference>
<dbReference type="PANTHER" id="PTHR11804">
    <property type="entry name" value="PROTEASE M3 THIMET OLIGOPEPTIDASE-RELATED"/>
    <property type="match status" value="1"/>
</dbReference>
<dbReference type="AlphaFoldDB" id="A0A2U1B1X9"/>
<evidence type="ECO:0000259" key="8">
    <source>
        <dbReference type="Pfam" id="PF08439"/>
    </source>
</evidence>
<feature type="domain" description="Peptidase M3A/M3B catalytic" evidence="7">
    <location>
        <begin position="197"/>
        <end position="575"/>
    </location>
</feature>
<evidence type="ECO:0000256" key="3">
    <source>
        <dbReference type="ARBA" id="ARBA00022801"/>
    </source>
</evidence>
<name>A0A2U1B1X9_9BACT</name>
<gene>
    <name evidence="9" type="ORF">C8D82_11168</name>
</gene>
<keyword evidence="3 6" id="KW-0378">Hydrolase</keyword>
<evidence type="ECO:0000256" key="6">
    <source>
        <dbReference type="RuleBase" id="RU368091"/>
    </source>
</evidence>
<feature type="domain" description="Oligopeptidase F N-terminal" evidence="8">
    <location>
        <begin position="107"/>
        <end position="175"/>
    </location>
</feature>
<dbReference type="Gene3D" id="1.20.140.70">
    <property type="entry name" value="Oligopeptidase f, N-terminal domain"/>
    <property type="match status" value="1"/>
</dbReference>
<evidence type="ECO:0000259" key="7">
    <source>
        <dbReference type="Pfam" id="PF01432"/>
    </source>
</evidence>
<dbReference type="Pfam" id="PF08439">
    <property type="entry name" value="Peptidase_M3_N"/>
    <property type="match status" value="1"/>
</dbReference>
<dbReference type="InterPro" id="IPR004438">
    <property type="entry name" value="Peptidase_M3B"/>
</dbReference>
<accession>A0A2U1B1X9</accession>
<dbReference type="NCBIfam" id="TIGR00181">
    <property type="entry name" value="pepF"/>
    <property type="match status" value="1"/>
</dbReference>
<organism evidence="9 10">
    <name type="scientific">Victivallis vadensis</name>
    <dbReference type="NCBI Taxonomy" id="172901"/>
    <lineage>
        <taxon>Bacteria</taxon>
        <taxon>Pseudomonadati</taxon>
        <taxon>Lentisphaerota</taxon>
        <taxon>Lentisphaeria</taxon>
        <taxon>Victivallales</taxon>
        <taxon>Victivallaceae</taxon>
        <taxon>Victivallis</taxon>
    </lineage>
</organism>
<dbReference type="GO" id="GO:0004222">
    <property type="term" value="F:metalloendopeptidase activity"/>
    <property type="evidence" value="ECO:0007669"/>
    <property type="project" value="UniProtKB-UniRule"/>
</dbReference>
<dbReference type="InterPro" id="IPR013647">
    <property type="entry name" value="OligopepF_N_dom"/>
</dbReference>
<evidence type="ECO:0000256" key="4">
    <source>
        <dbReference type="ARBA" id="ARBA00022833"/>
    </source>
</evidence>
<dbReference type="GO" id="GO:0006518">
    <property type="term" value="P:peptide metabolic process"/>
    <property type="evidence" value="ECO:0007669"/>
    <property type="project" value="TreeGrafter"/>
</dbReference>
<keyword evidence="2 6" id="KW-0479">Metal-binding</keyword>
<evidence type="ECO:0000313" key="9">
    <source>
        <dbReference type="EMBL" id="PVY42611.1"/>
    </source>
</evidence>
<comment type="function">
    <text evidence="6">Has oligopeptidase activity and degrades a variety of small bioactive peptides.</text>
</comment>
<dbReference type="GO" id="GO:0006508">
    <property type="term" value="P:proteolysis"/>
    <property type="evidence" value="ECO:0007669"/>
    <property type="project" value="UniProtKB-KW"/>
</dbReference>
<evidence type="ECO:0000256" key="2">
    <source>
        <dbReference type="ARBA" id="ARBA00022723"/>
    </source>
</evidence>
<dbReference type="InterPro" id="IPR042088">
    <property type="entry name" value="OligoPept_F_C"/>
</dbReference>
<evidence type="ECO:0000256" key="1">
    <source>
        <dbReference type="ARBA" id="ARBA00022670"/>
    </source>
</evidence>
<keyword evidence="5 6" id="KW-0482">Metalloprotease</keyword>
<dbReference type="GO" id="GO:0046872">
    <property type="term" value="F:metal ion binding"/>
    <property type="evidence" value="ECO:0007669"/>
    <property type="project" value="UniProtKB-UniRule"/>
</dbReference>
<sequence length="591" mass="67455">MMISEKQTWDLSPLYSSLEAWEADFNRIKPLAEAFLAYRGRLAESALVLKEAIEALDAFERLGEKVYVFAHLRSDENTADNANRSRVDRVEALFASLAETSAWFDPEVMAIPEERMNAFLDAPELALYRRSLVELLREKPHTLSEPEERLLGTLGDVLGYPDKTFEILNDADLDFGKVKGESGKPELLTHGSYRKFLESADREVRKRAFRKMFGTYRKFRNTFATTLDGAVKRHAVSAKIRHYPSSLAKSLASDNVPEAVYRNLISTVHDHLGGFYDYMKLRREVMKLDKLDMFDMYNPLLPGCRREYSFPEAVGLVREALKPLGEDYAKNLELAFTQRWVDVPERKGKRSGAYSSGCYDSYPYLLLNYNRTLNDVFTLAHELGHSMHSFYSNRTQPYHYAGYSIFVAEVASTTNEILLFEHLLEKSDDQEFRAFLYGHLADEIRGTIYRQTMFAEFELMVHELAESGVPLSADLLNEKYFELNKLYYGPEVEADPLIAVEWARIPHFYYNFYVYKYATGMSAAIKLAENLRSGDPAKREAYFGFLKAGDSKDVLDIMKDAGVDLSTPAPVAAALDYFSATVGRLRETLGL</sequence>